<keyword evidence="4" id="KW-1185">Reference proteome</keyword>
<comment type="caution">
    <text evidence="3">The sequence shown here is derived from an EMBL/GenBank/DDBJ whole genome shotgun (WGS) entry which is preliminary data.</text>
</comment>
<dbReference type="EMBL" id="VOLR01000005">
    <property type="protein sequence ID" value="TWX61890.1"/>
    <property type="molecule type" value="Genomic_DNA"/>
</dbReference>
<dbReference type="AlphaFoldDB" id="A0A5C6QRN5"/>
<name>A0A5C6QRN5_9GAMM</name>
<evidence type="ECO:0000313" key="4">
    <source>
        <dbReference type="Proteomes" id="UP000321525"/>
    </source>
</evidence>
<evidence type="ECO:0000313" key="3">
    <source>
        <dbReference type="EMBL" id="TWX71222.1"/>
    </source>
</evidence>
<dbReference type="EMBL" id="VOLQ01000003">
    <property type="protein sequence ID" value="TWX71222.1"/>
    <property type="molecule type" value="Genomic_DNA"/>
</dbReference>
<organism evidence="3 5">
    <name type="scientific">Colwellia hornerae</name>
    <dbReference type="NCBI Taxonomy" id="89402"/>
    <lineage>
        <taxon>Bacteria</taxon>
        <taxon>Pseudomonadati</taxon>
        <taxon>Pseudomonadota</taxon>
        <taxon>Gammaproteobacteria</taxon>
        <taxon>Alteromonadales</taxon>
        <taxon>Colwelliaceae</taxon>
        <taxon>Colwellia</taxon>
    </lineage>
</organism>
<keyword evidence="1" id="KW-0812">Transmembrane</keyword>
<dbReference type="Proteomes" id="UP000321525">
    <property type="component" value="Unassembled WGS sequence"/>
</dbReference>
<protein>
    <submittedName>
        <fullName evidence="3">Uncharacterized protein</fullName>
    </submittedName>
</protein>
<evidence type="ECO:0000313" key="5">
    <source>
        <dbReference type="Proteomes" id="UP000321917"/>
    </source>
</evidence>
<proteinExistence type="predicted"/>
<dbReference type="Proteomes" id="UP000321917">
    <property type="component" value="Unassembled WGS sequence"/>
</dbReference>
<feature type="transmembrane region" description="Helical" evidence="1">
    <location>
        <begin position="7"/>
        <end position="27"/>
    </location>
</feature>
<dbReference type="RefSeq" id="WP_146798430.1">
    <property type="nucleotide sequence ID" value="NZ_VOLP01000006.1"/>
</dbReference>
<dbReference type="OrthoDB" id="9997at2"/>
<gene>
    <name evidence="2" type="ORF">ESZ26_04550</name>
    <name evidence="3" type="ORF">ESZ27_02130</name>
</gene>
<keyword evidence="1" id="KW-1133">Transmembrane helix</keyword>
<sequence length="440" mass="49284">MKVWLKRILLLFITLFCLVIIVIFMALQSSPQLQRIHQIDANSAAENKRIAQRLIQSLKSNQQPIHLQATQAELHGLSAFAHRAIPQLNANIVLFQDSALINFSLALPFPELIKYLNVEVVLVSSKEGVDLGTVYIGSVALPGNGLIKLAEWFTNLYVKKEFGSALLSMIKSVDITSQQISVAIVLSDDLKNEPLSNKNSLFALRDQLALYGDVEVIRFYYQSLVETIEQSDTINLSLAEYVGFTFGLVKQRNLAAITDSPAQENRAALMALVLYFGTNKFELLVGDISKLSAEQLQQRTTRRARVKLRERVDIQKHFIYSVALQLFGTSTASNAIGELKEFLDSNRGGSGFSFADLMADRAGTRLAMLATTSDESALKVQEHLADITDEAFILPELTGLPEGISQQKFEQYYRDIDSLVYRSMLQSIDERLRKIPVYRD</sequence>
<keyword evidence="1" id="KW-0472">Membrane</keyword>
<evidence type="ECO:0000313" key="2">
    <source>
        <dbReference type="EMBL" id="TWX61890.1"/>
    </source>
</evidence>
<evidence type="ECO:0000256" key="1">
    <source>
        <dbReference type="SAM" id="Phobius"/>
    </source>
</evidence>
<reference evidence="3 5" key="1">
    <citation type="submission" date="2019-07" db="EMBL/GenBank/DDBJ databases">
        <title>Genomes of sea-ice associated Colwellia species.</title>
        <authorList>
            <person name="Bowman J.P."/>
        </authorList>
    </citation>
    <scope>NUCLEOTIDE SEQUENCE [LARGE SCALE GENOMIC DNA]</scope>
    <source>
        <strain evidence="2 4">ACAM 607</strain>
        <strain evidence="3 5">IC036</strain>
    </source>
</reference>
<accession>A0A5C6QRN5</accession>